<dbReference type="Pfam" id="PF00083">
    <property type="entry name" value="Sugar_tr"/>
    <property type="match status" value="1"/>
</dbReference>
<protein>
    <submittedName>
        <fullName evidence="7">Uncharacterized protein</fullName>
    </submittedName>
</protein>
<dbReference type="GO" id="GO:0005351">
    <property type="term" value="F:carbohydrate:proton symporter activity"/>
    <property type="evidence" value="ECO:0007669"/>
    <property type="project" value="TreeGrafter"/>
</dbReference>
<keyword evidence="4 6" id="KW-0472">Membrane</keyword>
<dbReference type="InterPro" id="IPR036259">
    <property type="entry name" value="MFS_trans_sf"/>
</dbReference>
<comment type="subcellular location">
    <subcellularLocation>
        <location evidence="1">Membrane</location>
        <topology evidence="1">Multi-pass membrane protein</topology>
    </subcellularLocation>
</comment>
<organism evidence="7 8">
    <name type="scientific">Parascedosporium putredinis</name>
    <dbReference type="NCBI Taxonomy" id="1442378"/>
    <lineage>
        <taxon>Eukaryota</taxon>
        <taxon>Fungi</taxon>
        <taxon>Dikarya</taxon>
        <taxon>Ascomycota</taxon>
        <taxon>Pezizomycotina</taxon>
        <taxon>Sordariomycetes</taxon>
        <taxon>Hypocreomycetidae</taxon>
        <taxon>Microascales</taxon>
        <taxon>Microascaceae</taxon>
        <taxon>Parascedosporium</taxon>
    </lineage>
</organism>
<proteinExistence type="predicted"/>
<evidence type="ECO:0000256" key="4">
    <source>
        <dbReference type="ARBA" id="ARBA00023136"/>
    </source>
</evidence>
<feature type="transmembrane region" description="Helical" evidence="6">
    <location>
        <begin position="6"/>
        <end position="25"/>
    </location>
</feature>
<evidence type="ECO:0000313" key="7">
    <source>
        <dbReference type="EMBL" id="CAI4215972.1"/>
    </source>
</evidence>
<evidence type="ECO:0000256" key="1">
    <source>
        <dbReference type="ARBA" id="ARBA00004141"/>
    </source>
</evidence>
<keyword evidence="8" id="KW-1185">Reference proteome</keyword>
<dbReference type="OrthoDB" id="6612291at2759"/>
<dbReference type="GO" id="GO:0016020">
    <property type="term" value="C:membrane"/>
    <property type="evidence" value="ECO:0007669"/>
    <property type="project" value="UniProtKB-SubCell"/>
</dbReference>
<dbReference type="Proteomes" id="UP000838763">
    <property type="component" value="Unassembled WGS sequence"/>
</dbReference>
<comment type="caution">
    <text evidence="7">The sequence shown here is derived from an EMBL/GenBank/DDBJ whole genome shotgun (WGS) entry which is preliminary data.</text>
</comment>
<feature type="transmembrane region" description="Helical" evidence="6">
    <location>
        <begin position="70"/>
        <end position="87"/>
    </location>
</feature>
<dbReference type="PANTHER" id="PTHR48022:SF26">
    <property type="entry name" value="MAJOR FACILITATOR SUPERFAMILY (MFS) PROFILE DOMAIN-CONTAINING PROTEIN-RELATED"/>
    <property type="match status" value="1"/>
</dbReference>
<evidence type="ECO:0000256" key="2">
    <source>
        <dbReference type="ARBA" id="ARBA00022692"/>
    </source>
</evidence>
<dbReference type="InterPro" id="IPR050360">
    <property type="entry name" value="MFS_Sugar_Transporters"/>
</dbReference>
<keyword evidence="3 6" id="KW-1133">Transmembrane helix</keyword>
<feature type="region of interest" description="Disordered" evidence="5">
    <location>
        <begin position="110"/>
        <end position="132"/>
    </location>
</feature>
<evidence type="ECO:0000256" key="5">
    <source>
        <dbReference type="SAM" id="MobiDB-lite"/>
    </source>
</evidence>
<name>A0A9P1H4Q9_9PEZI</name>
<dbReference type="PANTHER" id="PTHR48022">
    <property type="entry name" value="PLASTIDIC GLUCOSE TRANSPORTER 4"/>
    <property type="match status" value="1"/>
</dbReference>
<accession>A0A9P1H4Q9</accession>
<evidence type="ECO:0000313" key="8">
    <source>
        <dbReference type="Proteomes" id="UP000838763"/>
    </source>
</evidence>
<keyword evidence="2 6" id="KW-0812">Transmembrane</keyword>
<evidence type="ECO:0000256" key="6">
    <source>
        <dbReference type="SAM" id="Phobius"/>
    </source>
</evidence>
<gene>
    <name evidence="7" type="ORF">PPNO1_LOCUS5645</name>
</gene>
<dbReference type="EMBL" id="CALLCH030000014">
    <property type="protein sequence ID" value="CAI4215972.1"/>
    <property type="molecule type" value="Genomic_DNA"/>
</dbReference>
<dbReference type="Gene3D" id="1.20.1250.20">
    <property type="entry name" value="MFS general substrate transporter like domains"/>
    <property type="match status" value="1"/>
</dbReference>
<feature type="compositionally biased region" description="Polar residues" evidence="5">
    <location>
        <begin position="112"/>
        <end position="126"/>
    </location>
</feature>
<reference evidence="7" key="1">
    <citation type="submission" date="2022-11" db="EMBL/GenBank/DDBJ databases">
        <authorList>
            <person name="Scott C."/>
            <person name="Bruce N."/>
        </authorList>
    </citation>
    <scope>NUCLEOTIDE SEQUENCE</scope>
</reference>
<dbReference type="InterPro" id="IPR005828">
    <property type="entry name" value="MFS_sugar_transport-like"/>
</dbReference>
<dbReference type="AlphaFoldDB" id="A0A9P1H4Q9"/>
<evidence type="ECO:0000256" key="3">
    <source>
        <dbReference type="ARBA" id="ARBA00022989"/>
    </source>
</evidence>
<sequence>MMLSILLSIGTSACASAAVAFFFLYNLVFGMTYSRRGCFNRHRLRYLDLELFVAMITPVITTQIGWKSYLIFTCTNFAFIPFLYFFYPETSNLTLEEIDYLFTSREEVTELGQGQQTSEKVASSQHDSTESS</sequence>